<keyword evidence="12" id="KW-1185">Reference proteome</keyword>
<reference evidence="11 12" key="1">
    <citation type="submission" date="2019-08" db="EMBL/GenBank/DDBJ databases">
        <title>Genome of Aequorivita lipolytica Y10-2 (type strain).</title>
        <authorList>
            <person name="Bowman J.P."/>
        </authorList>
    </citation>
    <scope>NUCLEOTIDE SEQUENCE [LARGE SCALE GENOMIC DNA]</scope>
    <source>
        <strain evidence="11 12">Y10-2</strain>
    </source>
</reference>
<evidence type="ECO:0000256" key="10">
    <source>
        <dbReference type="ARBA" id="ARBA00032441"/>
    </source>
</evidence>
<keyword evidence="11" id="KW-0808">Transferase</keyword>
<keyword evidence="4" id="KW-0963">Cytoplasm</keyword>
<sequence length="137" mass="15741">MEFTYTQNEISKVAKEIIENSFTRIFLFYGDMGVGKTTLIKELVKQLGVSETSSSPSFSIVNEYNTPQGSIYHFDFYRINDVAEAYDIGLEDYLYSGDYIFIEWPEKINSLLPKNANKLIININQNGSRTLKILPME</sequence>
<evidence type="ECO:0000256" key="8">
    <source>
        <dbReference type="ARBA" id="ARBA00022840"/>
    </source>
</evidence>
<keyword evidence="7" id="KW-0547">Nucleotide-binding</keyword>
<dbReference type="InterPro" id="IPR027417">
    <property type="entry name" value="P-loop_NTPase"/>
</dbReference>
<dbReference type="GO" id="GO:0016740">
    <property type="term" value="F:transferase activity"/>
    <property type="evidence" value="ECO:0007669"/>
    <property type="project" value="UniProtKB-KW"/>
</dbReference>
<dbReference type="Proteomes" id="UP000321945">
    <property type="component" value="Unassembled WGS sequence"/>
</dbReference>
<organism evidence="11 12">
    <name type="scientific">Aequorivita lipolytica</name>
    <dbReference type="NCBI Taxonomy" id="153267"/>
    <lineage>
        <taxon>Bacteria</taxon>
        <taxon>Pseudomonadati</taxon>
        <taxon>Bacteroidota</taxon>
        <taxon>Flavobacteriia</taxon>
        <taxon>Flavobacteriales</taxon>
        <taxon>Flavobacteriaceae</taxon>
        <taxon>Aequorivita</taxon>
    </lineage>
</organism>
<dbReference type="GO" id="GO:0046872">
    <property type="term" value="F:metal ion binding"/>
    <property type="evidence" value="ECO:0007669"/>
    <property type="project" value="UniProtKB-KW"/>
</dbReference>
<evidence type="ECO:0000256" key="1">
    <source>
        <dbReference type="ARBA" id="ARBA00004496"/>
    </source>
</evidence>
<dbReference type="PANTHER" id="PTHR33540:SF2">
    <property type="entry name" value="TRNA THREONYLCARBAMOYLADENOSINE BIOSYNTHESIS PROTEIN TSAE"/>
    <property type="match status" value="1"/>
</dbReference>
<evidence type="ECO:0000256" key="6">
    <source>
        <dbReference type="ARBA" id="ARBA00022723"/>
    </source>
</evidence>
<dbReference type="InterPro" id="IPR003442">
    <property type="entry name" value="T6A_TsaE"/>
</dbReference>
<name>A0A5C6YMZ2_9FLAO</name>
<dbReference type="PANTHER" id="PTHR33540">
    <property type="entry name" value="TRNA THREONYLCARBAMOYLADENOSINE BIOSYNTHESIS PROTEIN TSAE"/>
    <property type="match status" value="1"/>
</dbReference>
<evidence type="ECO:0000256" key="7">
    <source>
        <dbReference type="ARBA" id="ARBA00022741"/>
    </source>
</evidence>
<keyword evidence="8" id="KW-0067">ATP-binding</keyword>
<dbReference type="GO" id="GO:0005524">
    <property type="term" value="F:ATP binding"/>
    <property type="evidence" value="ECO:0007669"/>
    <property type="project" value="UniProtKB-KW"/>
</dbReference>
<comment type="similarity">
    <text evidence="2">Belongs to the TsaE family.</text>
</comment>
<evidence type="ECO:0000313" key="12">
    <source>
        <dbReference type="Proteomes" id="UP000321945"/>
    </source>
</evidence>
<keyword evidence="9" id="KW-0460">Magnesium</keyword>
<dbReference type="OrthoDB" id="9815896at2"/>
<evidence type="ECO:0000256" key="2">
    <source>
        <dbReference type="ARBA" id="ARBA00007599"/>
    </source>
</evidence>
<dbReference type="Pfam" id="PF02367">
    <property type="entry name" value="TsaE"/>
    <property type="match status" value="1"/>
</dbReference>
<evidence type="ECO:0000256" key="9">
    <source>
        <dbReference type="ARBA" id="ARBA00022842"/>
    </source>
</evidence>
<dbReference type="AlphaFoldDB" id="A0A5C6YMZ2"/>
<comment type="subcellular location">
    <subcellularLocation>
        <location evidence="1">Cytoplasm</location>
    </subcellularLocation>
</comment>
<keyword evidence="6" id="KW-0479">Metal-binding</keyword>
<evidence type="ECO:0000256" key="4">
    <source>
        <dbReference type="ARBA" id="ARBA00022490"/>
    </source>
</evidence>
<evidence type="ECO:0000256" key="3">
    <source>
        <dbReference type="ARBA" id="ARBA00019010"/>
    </source>
</evidence>
<dbReference type="Gene3D" id="3.40.50.300">
    <property type="entry name" value="P-loop containing nucleotide triphosphate hydrolases"/>
    <property type="match status" value="1"/>
</dbReference>
<dbReference type="SUPFAM" id="SSF52540">
    <property type="entry name" value="P-loop containing nucleoside triphosphate hydrolases"/>
    <property type="match status" value="1"/>
</dbReference>
<keyword evidence="5" id="KW-0819">tRNA processing</keyword>
<protein>
    <recommendedName>
        <fullName evidence="3">tRNA threonylcarbamoyladenosine biosynthesis protein TsaE</fullName>
    </recommendedName>
    <alternativeName>
        <fullName evidence="10">t(6)A37 threonylcarbamoyladenosine biosynthesis protein TsaE</fullName>
    </alternativeName>
</protein>
<dbReference type="GO" id="GO:0005737">
    <property type="term" value="C:cytoplasm"/>
    <property type="evidence" value="ECO:0007669"/>
    <property type="project" value="UniProtKB-SubCell"/>
</dbReference>
<evidence type="ECO:0000256" key="5">
    <source>
        <dbReference type="ARBA" id="ARBA00022694"/>
    </source>
</evidence>
<evidence type="ECO:0000313" key="11">
    <source>
        <dbReference type="EMBL" id="TXD68405.1"/>
    </source>
</evidence>
<dbReference type="NCBIfam" id="TIGR00150">
    <property type="entry name" value="T6A_YjeE"/>
    <property type="match status" value="1"/>
</dbReference>
<accession>A0A5C6YMZ2</accession>
<proteinExistence type="inferred from homology"/>
<dbReference type="GO" id="GO:0002949">
    <property type="term" value="P:tRNA threonylcarbamoyladenosine modification"/>
    <property type="evidence" value="ECO:0007669"/>
    <property type="project" value="InterPro"/>
</dbReference>
<gene>
    <name evidence="11" type="primary">tsaE</name>
    <name evidence="11" type="ORF">ESV24_12050</name>
</gene>
<dbReference type="EMBL" id="VORU01000011">
    <property type="protein sequence ID" value="TXD68405.1"/>
    <property type="molecule type" value="Genomic_DNA"/>
</dbReference>
<dbReference type="RefSeq" id="WP_111816034.1">
    <property type="nucleotide sequence ID" value="NZ_CBCRZQ010000005.1"/>
</dbReference>
<comment type="caution">
    <text evidence="11">The sequence shown here is derived from an EMBL/GenBank/DDBJ whole genome shotgun (WGS) entry which is preliminary data.</text>
</comment>